<keyword evidence="10" id="KW-1185">Reference proteome</keyword>
<keyword evidence="5 7" id="KW-1133">Transmembrane helix</keyword>
<dbReference type="Proteomes" id="UP000567795">
    <property type="component" value="Unassembled WGS sequence"/>
</dbReference>
<dbReference type="Pfam" id="PF01694">
    <property type="entry name" value="Rhomboid"/>
    <property type="match status" value="1"/>
</dbReference>
<evidence type="ECO:0000256" key="6">
    <source>
        <dbReference type="ARBA" id="ARBA00023136"/>
    </source>
</evidence>
<protein>
    <submittedName>
        <fullName evidence="9">Membrane associated rhomboid family serine protease</fullName>
    </submittedName>
</protein>
<comment type="similarity">
    <text evidence="2">Belongs to the peptidase S54 family.</text>
</comment>
<dbReference type="GO" id="GO:0016020">
    <property type="term" value="C:membrane"/>
    <property type="evidence" value="ECO:0007669"/>
    <property type="project" value="UniProtKB-SubCell"/>
</dbReference>
<feature type="transmembrane region" description="Helical" evidence="7">
    <location>
        <begin position="169"/>
        <end position="188"/>
    </location>
</feature>
<dbReference type="InterPro" id="IPR050925">
    <property type="entry name" value="Rhomboid_protease_S54"/>
</dbReference>
<name>A0A852ZU25_9ACTN</name>
<keyword evidence="6 7" id="KW-0472">Membrane</keyword>
<evidence type="ECO:0000313" key="9">
    <source>
        <dbReference type="EMBL" id="NYI05385.1"/>
    </source>
</evidence>
<dbReference type="InterPro" id="IPR022764">
    <property type="entry name" value="Peptidase_S54_rhomboid_dom"/>
</dbReference>
<comment type="subcellular location">
    <subcellularLocation>
        <location evidence="1">Membrane</location>
        <topology evidence="1">Multi-pass membrane protein</topology>
    </subcellularLocation>
</comment>
<feature type="transmembrane region" description="Helical" evidence="7">
    <location>
        <begin position="130"/>
        <end position="157"/>
    </location>
</feature>
<dbReference type="PANTHER" id="PTHR43731">
    <property type="entry name" value="RHOMBOID PROTEASE"/>
    <property type="match status" value="1"/>
</dbReference>
<feature type="transmembrane region" description="Helical" evidence="7">
    <location>
        <begin position="194"/>
        <end position="213"/>
    </location>
</feature>
<dbReference type="PANTHER" id="PTHR43731:SF14">
    <property type="entry name" value="PRESENILIN-ASSOCIATED RHOMBOID-LIKE PROTEIN, MITOCHONDRIAL"/>
    <property type="match status" value="1"/>
</dbReference>
<comment type="caution">
    <text evidence="9">The sequence shown here is derived from an EMBL/GenBank/DDBJ whole genome shotgun (WGS) entry which is preliminary data.</text>
</comment>
<evidence type="ECO:0000256" key="2">
    <source>
        <dbReference type="ARBA" id="ARBA00009045"/>
    </source>
</evidence>
<feature type="domain" description="Peptidase S54 rhomboid" evidence="8">
    <location>
        <begin position="128"/>
        <end position="260"/>
    </location>
</feature>
<dbReference type="Gene3D" id="1.20.1540.10">
    <property type="entry name" value="Rhomboid-like"/>
    <property type="match status" value="1"/>
</dbReference>
<dbReference type="SUPFAM" id="SSF144091">
    <property type="entry name" value="Rhomboid-like"/>
    <property type="match status" value="1"/>
</dbReference>
<keyword evidence="4" id="KW-0378">Hydrolase</keyword>
<accession>A0A852ZU25</accession>
<proteinExistence type="inferred from homology"/>
<dbReference type="AlphaFoldDB" id="A0A852ZU25"/>
<evidence type="ECO:0000313" key="10">
    <source>
        <dbReference type="Proteomes" id="UP000567795"/>
    </source>
</evidence>
<feature type="transmembrane region" description="Helical" evidence="7">
    <location>
        <begin position="84"/>
        <end position="110"/>
    </location>
</feature>
<reference evidence="9 10" key="1">
    <citation type="submission" date="2020-07" db="EMBL/GenBank/DDBJ databases">
        <title>Sequencing the genomes of 1000 actinobacteria strains.</title>
        <authorList>
            <person name="Klenk H.-P."/>
        </authorList>
    </citation>
    <scope>NUCLEOTIDE SEQUENCE [LARGE SCALE GENOMIC DNA]</scope>
    <source>
        <strain evidence="9 10">DSM 42178</strain>
    </source>
</reference>
<evidence type="ECO:0000256" key="4">
    <source>
        <dbReference type="ARBA" id="ARBA00022801"/>
    </source>
</evidence>
<keyword evidence="3 7" id="KW-0812">Transmembrane</keyword>
<dbReference type="SUPFAM" id="SSF57845">
    <property type="entry name" value="B-box zinc-binding domain"/>
    <property type="match status" value="1"/>
</dbReference>
<feature type="transmembrane region" description="Helical" evidence="7">
    <location>
        <begin position="220"/>
        <end position="237"/>
    </location>
</feature>
<feature type="transmembrane region" description="Helical" evidence="7">
    <location>
        <begin position="270"/>
        <end position="296"/>
    </location>
</feature>
<dbReference type="EMBL" id="JACBZD010000001">
    <property type="protein sequence ID" value="NYI05385.1"/>
    <property type="molecule type" value="Genomic_DNA"/>
</dbReference>
<dbReference type="InterPro" id="IPR035952">
    <property type="entry name" value="Rhomboid-like_sf"/>
</dbReference>
<evidence type="ECO:0000256" key="7">
    <source>
        <dbReference type="SAM" id="Phobius"/>
    </source>
</evidence>
<evidence type="ECO:0000256" key="3">
    <source>
        <dbReference type="ARBA" id="ARBA00022692"/>
    </source>
</evidence>
<dbReference type="GO" id="GO:0004252">
    <property type="term" value="F:serine-type endopeptidase activity"/>
    <property type="evidence" value="ECO:0007669"/>
    <property type="project" value="InterPro"/>
</dbReference>
<dbReference type="RefSeq" id="WP_179814128.1">
    <property type="nucleotide sequence ID" value="NZ_JACBZD010000001.1"/>
</dbReference>
<feature type="transmembrane region" description="Helical" evidence="7">
    <location>
        <begin position="243"/>
        <end position="263"/>
    </location>
</feature>
<evidence type="ECO:0000256" key="1">
    <source>
        <dbReference type="ARBA" id="ARBA00004141"/>
    </source>
</evidence>
<organism evidence="9 10">
    <name type="scientific">Allostreptomyces psammosilenae</name>
    <dbReference type="NCBI Taxonomy" id="1892865"/>
    <lineage>
        <taxon>Bacteria</taxon>
        <taxon>Bacillati</taxon>
        <taxon>Actinomycetota</taxon>
        <taxon>Actinomycetes</taxon>
        <taxon>Kitasatosporales</taxon>
        <taxon>Streptomycetaceae</taxon>
        <taxon>Allostreptomyces</taxon>
    </lineage>
</organism>
<dbReference type="GO" id="GO:0006508">
    <property type="term" value="P:proteolysis"/>
    <property type="evidence" value="ECO:0007669"/>
    <property type="project" value="UniProtKB-KW"/>
</dbReference>
<evidence type="ECO:0000259" key="8">
    <source>
        <dbReference type="Pfam" id="PF01694"/>
    </source>
</evidence>
<sequence>MAPDQQPADSGARPPVATCYRHPDRETGVRCTRCDKPVCPDCMVSAAVGFQCPDCVREANRTFRPTRTEYGGRTSGDPALVTKILIGLNLAVFLFGQIAGDGFYATFLMVGRAYYGGDSLVGLAEGPDQWYRLLTAAFLHQAIWHLAVNMMSLWFLGPYLESLLGRTRFLGLYLLAALGGSAASFLFAPHPSTASLGASGAIFGLFGAIFVVHRSKGYDLRSLVVILAINLVIGFLPGSAIDWRAHLGGLVTGALVAAGMVYAPRGPRRALVQAGVCVVALALVLGAVLLGTNLLASSPLGA</sequence>
<gene>
    <name evidence="9" type="ORF">FHU37_002328</name>
</gene>
<evidence type="ECO:0000256" key="5">
    <source>
        <dbReference type="ARBA" id="ARBA00022989"/>
    </source>
</evidence>
<keyword evidence="9" id="KW-0645">Protease</keyword>